<accession>K9D535</accession>
<name>K9D535_9FIRM</name>
<evidence type="ECO:0000313" key="2">
    <source>
        <dbReference type="Proteomes" id="UP000009891"/>
    </source>
</evidence>
<evidence type="ECO:0008006" key="3">
    <source>
        <dbReference type="Google" id="ProtNLM"/>
    </source>
</evidence>
<dbReference type="PATRIC" id="fig|883156.3.peg.1179"/>
<proteinExistence type="predicted"/>
<dbReference type="Pfam" id="PF07751">
    <property type="entry name" value="Abi_2"/>
    <property type="match status" value="1"/>
</dbReference>
<keyword evidence="2" id="KW-1185">Reference proteome</keyword>
<dbReference type="STRING" id="883156.HMPREF9282_01202"/>
<sequence length="305" mass="35868">MSGGIMLTIDEQITHCKSKGITFHICNEDKAKNYLDKHNTYFRIRAYRKNFSKNGKGEYVNLDFGHLLDLSIIDFEFRRILLDMALNIEHYSKLKIINYVLKRKPGDAYYLIKNFIGYRPNIKSSLINQKRSPYDEDLYNKFGAPEKMPIWVFVEFLSFSELIQLINYSSQYFQDKDLESFGNQLYDIKAVRNACAHDNCLLNDIVHNNRTSKVSYLLSTALGKISIKKSTQKSKLSNRKISQIASVLYFHTRIVESPGLQKHVSLRLNNLRNRFFRDNTFDKNLSLRTTFEFFSKIIDNWYKVL</sequence>
<comment type="caution">
    <text evidence="1">The sequence shown here is derived from an EMBL/GenBank/DDBJ whole genome shotgun (WGS) entry which is preliminary data.</text>
</comment>
<organism evidence="1 2">
    <name type="scientific">Veillonella seminalis ACS-216-V-Col6b</name>
    <dbReference type="NCBI Taxonomy" id="883156"/>
    <lineage>
        <taxon>Bacteria</taxon>
        <taxon>Bacillati</taxon>
        <taxon>Bacillota</taxon>
        <taxon>Negativicutes</taxon>
        <taxon>Veillonellales</taxon>
        <taxon>Veillonellaceae</taxon>
        <taxon>Veillonella</taxon>
    </lineage>
</organism>
<gene>
    <name evidence="1" type="ORF">HMPREF9282_01202</name>
</gene>
<dbReference type="RefSeq" id="WP_006556089.1">
    <property type="nucleotide sequence ID" value="NZ_JH992937.1"/>
</dbReference>
<reference evidence="1 2" key="1">
    <citation type="submission" date="2012-09" db="EMBL/GenBank/DDBJ databases">
        <title>The Genome Sequence of Veillonella ratti ACS-216-V-COL6B.</title>
        <authorList>
            <consortium name="The Broad Institute Genome Sequencing Platform"/>
            <person name="Earl A."/>
            <person name="Ward D."/>
            <person name="Feldgarden M."/>
            <person name="Gevers D."/>
            <person name="Saerens B."/>
            <person name="Vaneechoutte M."/>
            <person name="Walker B."/>
            <person name="Young S.K."/>
            <person name="Zeng Q."/>
            <person name="Gargeya S."/>
            <person name="Fitzgerald M."/>
            <person name="Haas B."/>
            <person name="Abouelleil A."/>
            <person name="Alvarado L."/>
            <person name="Arachchi H.M."/>
            <person name="Berlin A."/>
            <person name="Chapman S.B."/>
            <person name="Goldberg J."/>
            <person name="Griggs A."/>
            <person name="Gujja S."/>
            <person name="Hansen M."/>
            <person name="Howarth C."/>
            <person name="Imamovic A."/>
            <person name="Larimer J."/>
            <person name="McCowen C."/>
            <person name="Montmayeur A."/>
            <person name="Murphy C."/>
            <person name="Neiman D."/>
            <person name="Pearson M."/>
            <person name="Priest M."/>
            <person name="Roberts A."/>
            <person name="Saif S."/>
            <person name="Shea T."/>
            <person name="Sisk P."/>
            <person name="Sykes S."/>
            <person name="Wortman J."/>
            <person name="Nusbaum C."/>
            <person name="Birren B."/>
        </authorList>
    </citation>
    <scope>NUCLEOTIDE SEQUENCE [LARGE SCALE GENOMIC DNA]</scope>
    <source>
        <strain evidence="1 2">ACS-216-V-Col6b</strain>
    </source>
</reference>
<dbReference type="OrthoDB" id="5363652at2"/>
<dbReference type="Proteomes" id="UP000009891">
    <property type="component" value="Unassembled WGS sequence"/>
</dbReference>
<dbReference type="InterPro" id="IPR011664">
    <property type="entry name" value="Abi_system_AbiD/AbiF-like"/>
</dbReference>
<protein>
    <recommendedName>
        <fullName evidence="3">Abi-like protein</fullName>
    </recommendedName>
</protein>
<dbReference type="HOGENOM" id="CLU_064892_1_0_9"/>
<evidence type="ECO:0000313" key="1">
    <source>
        <dbReference type="EMBL" id="EKU78296.1"/>
    </source>
</evidence>
<dbReference type="eggNOG" id="COG4823">
    <property type="taxonomic scope" value="Bacteria"/>
</dbReference>
<dbReference type="EMBL" id="AHAF01000008">
    <property type="protein sequence ID" value="EKU78296.1"/>
    <property type="molecule type" value="Genomic_DNA"/>
</dbReference>
<dbReference type="AlphaFoldDB" id="K9D535"/>